<evidence type="ECO:0000313" key="5">
    <source>
        <dbReference type="Proteomes" id="UP000440066"/>
    </source>
</evidence>
<name>A0A6I2GIF8_9LACT</name>
<dbReference type="Proteomes" id="UP000430975">
    <property type="component" value="Unassembled WGS sequence"/>
</dbReference>
<dbReference type="Pfam" id="PF11687">
    <property type="entry name" value="DUF3284"/>
    <property type="match status" value="1"/>
</dbReference>
<proteinExistence type="predicted"/>
<comment type="caution">
    <text evidence="2">The sequence shown here is derived from an EMBL/GenBank/DDBJ whole genome shotgun (WGS) entry which is preliminary data.</text>
</comment>
<dbReference type="EMBL" id="WJQT01000011">
    <property type="protein sequence ID" value="MRJ47637.1"/>
    <property type="molecule type" value="Genomic_DNA"/>
</dbReference>
<dbReference type="EMBL" id="WJQS01000003">
    <property type="protein sequence ID" value="MRI85069.1"/>
    <property type="molecule type" value="Genomic_DNA"/>
</dbReference>
<dbReference type="AlphaFoldDB" id="A0A6I2GIF8"/>
<organism evidence="2 4">
    <name type="scientific">Fundicoccus ignavus</name>
    <dbReference type="NCBI Taxonomy" id="2664442"/>
    <lineage>
        <taxon>Bacteria</taxon>
        <taxon>Bacillati</taxon>
        <taxon>Bacillota</taxon>
        <taxon>Bacilli</taxon>
        <taxon>Lactobacillales</taxon>
        <taxon>Aerococcaceae</taxon>
        <taxon>Fundicoccus</taxon>
    </lineage>
</organism>
<dbReference type="Proteomes" id="UP000440066">
    <property type="component" value="Unassembled WGS sequence"/>
</dbReference>
<accession>A0A6I2GIF8</accession>
<dbReference type="RefSeq" id="WP_153832701.1">
    <property type="nucleotide sequence ID" value="NZ_WJQR01000010.1"/>
</dbReference>
<evidence type="ECO:0000313" key="3">
    <source>
        <dbReference type="EMBL" id="MRJ47637.1"/>
    </source>
</evidence>
<reference evidence="4 6" key="2">
    <citation type="submission" date="2019-11" db="EMBL/GenBank/DDBJ databases">
        <title>Characterisation of Fundicoccus ignavus gen. nov. sp. nov., a novel genus of the family Aerococcaceae isolated from bulk tank milk.</title>
        <authorList>
            <person name="Siebert A."/>
            <person name="Huptas C."/>
            <person name="Wenning M."/>
            <person name="Scherer S."/>
            <person name="Doll E.V."/>
        </authorList>
    </citation>
    <scope>NUCLEOTIDE SEQUENCE [LARGE SCALE GENOMIC DNA]</scope>
    <source>
        <strain evidence="1 6">DSM 109653</strain>
        <strain evidence="2 4">WS4759</strain>
    </source>
</reference>
<protein>
    <submittedName>
        <fullName evidence="2">DUF3284 domain-containing protein</fullName>
    </submittedName>
</protein>
<evidence type="ECO:0000313" key="1">
    <source>
        <dbReference type="EMBL" id="MRI82351.1"/>
    </source>
</evidence>
<dbReference type="CDD" id="cd07812">
    <property type="entry name" value="SRPBCC"/>
    <property type="match status" value="1"/>
</dbReference>
<dbReference type="InterPro" id="IPR021701">
    <property type="entry name" value="DUF3284"/>
</dbReference>
<sequence>MEVSKVYQANAESVFEFLKASFKNDYERNTKTLLRSGDLKPGLKFTKNFGTKNQHSVMVEVEKMTAPHHYRILLNSSRGTNVIEYLIEPHTADEIEVTYREEYLDMGFFTKLNNKLLTPLFRKKLESRMMAQLDQLIHYSNKERTDYVRENIS</sequence>
<dbReference type="EMBL" id="WJQR01000010">
    <property type="protein sequence ID" value="MRI82351.1"/>
    <property type="molecule type" value="Genomic_DNA"/>
</dbReference>
<reference evidence="3 5" key="1">
    <citation type="submission" date="2019-11" db="EMBL/GenBank/DDBJ databases">
        <title>Characterisation of Fundicoccus ignavus gen. nov. sp. nov., a novel genus of the family Aerococcaceae from bulk tank milk.</title>
        <authorList>
            <person name="Siebert A."/>
            <person name="Huptas C."/>
            <person name="Wenning M."/>
            <person name="Scherer S."/>
            <person name="Doll E.V."/>
        </authorList>
    </citation>
    <scope>NUCLEOTIDE SEQUENCE [LARGE SCALE GENOMIC DNA]</scope>
    <source>
        <strain evidence="3 5">DSM 109652</strain>
    </source>
</reference>
<keyword evidence="4" id="KW-1185">Reference proteome</keyword>
<evidence type="ECO:0000313" key="2">
    <source>
        <dbReference type="EMBL" id="MRI85069.1"/>
    </source>
</evidence>
<dbReference type="Proteomes" id="UP000469870">
    <property type="component" value="Unassembled WGS sequence"/>
</dbReference>
<evidence type="ECO:0000313" key="4">
    <source>
        <dbReference type="Proteomes" id="UP000430975"/>
    </source>
</evidence>
<evidence type="ECO:0000313" key="6">
    <source>
        <dbReference type="Proteomes" id="UP000469870"/>
    </source>
</evidence>
<gene>
    <name evidence="3" type="ORF">GF867_08665</name>
    <name evidence="2" type="ORF">GIY09_04175</name>
    <name evidence="1" type="ORF">GIY11_10060</name>
</gene>